<reference evidence="7" key="1">
    <citation type="journal article" date="2019" name="Int. J. Syst. Evol. Microbiol.">
        <title>The Global Catalogue of Microorganisms (GCM) 10K type strain sequencing project: providing services to taxonomists for standard genome sequencing and annotation.</title>
        <authorList>
            <consortium name="The Broad Institute Genomics Platform"/>
            <consortium name="The Broad Institute Genome Sequencing Center for Infectious Disease"/>
            <person name="Wu L."/>
            <person name="Ma J."/>
        </authorList>
    </citation>
    <scope>NUCLEOTIDE SEQUENCE [LARGE SCALE GENOMIC DNA]</scope>
    <source>
        <strain evidence="7">JCM 30331</strain>
    </source>
</reference>
<evidence type="ECO:0000256" key="4">
    <source>
        <dbReference type="PROSITE-ProRule" id="PRU00169"/>
    </source>
</evidence>
<dbReference type="Pfam" id="PF00072">
    <property type="entry name" value="Response_reg"/>
    <property type="match status" value="1"/>
</dbReference>
<dbReference type="Proteomes" id="UP000647587">
    <property type="component" value="Unassembled WGS sequence"/>
</dbReference>
<dbReference type="Gene3D" id="3.40.50.2300">
    <property type="match status" value="1"/>
</dbReference>
<evidence type="ECO:0000256" key="3">
    <source>
        <dbReference type="ARBA" id="ARBA00023125"/>
    </source>
</evidence>
<protein>
    <recommendedName>
        <fullName evidence="5">Response regulatory domain-containing protein</fullName>
    </recommendedName>
</protein>
<gene>
    <name evidence="6" type="ORF">GCM10008955_30280</name>
</gene>
<name>A0ABQ2F001_9DEIO</name>
<comment type="caution">
    <text evidence="6">The sequence shown here is derived from an EMBL/GenBank/DDBJ whole genome shotgun (WGS) entry which is preliminary data.</text>
</comment>
<proteinExistence type="predicted"/>
<accession>A0ABQ2F001</accession>
<dbReference type="CDD" id="cd17574">
    <property type="entry name" value="REC_OmpR"/>
    <property type="match status" value="1"/>
</dbReference>
<feature type="domain" description="Response regulatory" evidence="5">
    <location>
        <begin position="3"/>
        <end position="113"/>
    </location>
</feature>
<dbReference type="PANTHER" id="PTHR48111">
    <property type="entry name" value="REGULATOR OF RPOS"/>
    <property type="match status" value="1"/>
</dbReference>
<dbReference type="SUPFAM" id="SSF52172">
    <property type="entry name" value="CheY-like"/>
    <property type="match status" value="1"/>
</dbReference>
<feature type="modified residue" description="4-aspartylphosphate" evidence="4">
    <location>
        <position position="50"/>
    </location>
</feature>
<evidence type="ECO:0000256" key="2">
    <source>
        <dbReference type="ARBA" id="ARBA00023012"/>
    </source>
</evidence>
<keyword evidence="3" id="KW-0238">DNA-binding</keyword>
<evidence type="ECO:0000256" key="1">
    <source>
        <dbReference type="ARBA" id="ARBA00022553"/>
    </source>
</evidence>
<evidence type="ECO:0000259" key="5">
    <source>
        <dbReference type="PROSITE" id="PS50110"/>
    </source>
</evidence>
<evidence type="ECO:0000313" key="6">
    <source>
        <dbReference type="EMBL" id="GGK34148.1"/>
    </source>
</evidence>
<dbReference type="InterPro" id="IPR001789">
    <property type="entry name" value="Sig_transdc_resp-reg_receiver"/>
</dbReference>
<keyword evidence="2" id="KW-0902">Two-component regulatory system</keyword>
<dbReference type="RefSeq" id="WP_308424671.1">
    <property type="nucleotide sequence ID" value="NZ_BMPP01000014.1"/>
</dbReference>
<dbReference type="EMBL" id="BMPP01000014">
    <property type="protein sequence ID" value="GGK34148.1"/>
    <property type="molecule type" value="Genomic_DNA"/>
</dbReference>
<dbReference type="InterPro" id="IPR011006">
    <property type="entry name" value="CheY-like_superfamily"/>
</dbReference>
<keyword evidence="1 4" id="KW-0597">Phosphoprotein</keyword>
<dbReference type="PANTHER" id="PTHR48111:SF40">
    <property type="entry name" value="PHOSPHATE REGULON TRANSCRIPTIONAL REGULATORY PROTEIN PHOB"/>
    <property type="match status" value="1"/>
</dbReference>
<evidence type="ECO:0000313" key="7">
    <source>
        <dbReference type="Proteomes" id="UP000647587"/>
    </source>
</evidence>
<dbReference type="SMART" id="SM00448">
    <property type="entry name" value="REC"/>
    <property type="match status" value="1"/>
</dbReference>
<organism evidence="6 7">
    <name type="scientific">Deinococcus malanensis</name>
    <dbReference type="NCBI Taxonomy" id="1706855"/>
    <lineage>
        <taxon>Bacteria</taxon>
        <taxon>Thermotogati</taxon>
        <taxon>Deinococcota</taxon>
        <taxon>Deinococci</taxon>
        <taxon>Deinococcales</taxon>
        <taxon>Deinococcaceae</taxon>
        <taxon>Deinococcus</taxon>
    </lineage>
</organism>
<dbReference type="InterPro" id="IPR039420">
    <property type="entry name" value="WalR-like"/>
</dbReference>
<sequence length="125" mass="13593">MAVVQMVDDDPAIVEILTAYLTAEGHAVISTEDGLQAVPLLATAQLAILDWMLPGMSGVDLTAYARREFPQLPVLLLTARGEVEDCLEDSTPERTITSPNRSVPGKWSRASVRCCSGSGYTTRWR</sequence>
<keyword evidence="7" id="KW-1185">Reference proteome</keyword>
<dbReference type="PROSITE" id="PS50110">
    <property type="entry name" value="RESPONSE_REGULATORY"/>
    <property type="match status" value="1"/>
</dbReference>